<keyword evidence="2" id="KW-1185">Reference proteome</keyword>
<evidence type="ECO:0000313" key="2">
    <source>
        <dbReference type="Proteomes" id="UP000271624"/>
    </source>
</evidence>
<protein>
    <submittedName>
        <fullName evidence="1">Uncharacterized protein</fullName>
    </submittedName>
</protein>
<reference evidence="1" key="1">
    <citation type="submission" date="2018-12" db="EMBL/GenBank/DDBJ databases">
        <authorList>
            <person name="Will S."/>
            <person name="Neumann-Schaal M."/>
            <person name="Henke P."/>
        </authorList>
    </citation>
    <scope>NUCLEOTIDE SEQUENCE</scope>
    <source>
        <strain evidence="1">PCC 7102</strain>
    </source>
</reference>
<name>A0A3S1AMW8_9CYAN</name>
<dbReference type="AlphaFoldDB" id="A0A3S1AMW8"/>
<dbReference type="Proteomes" id="UP000271624">
    <property type="component" value="Unassembled WGS sequence"/>
</dbReference>
<gene>
    <name evidence="1" type="ORF">DSM106972_038640</name>
</gene>
<dbReference type="OrthoDB" id="464342at2"/>
<organism evidence="1 2">
    <name type="scientific">Dulcicalothrix desertica PCC 7102</name>
    <dbReference type="NCBI Taxonomy" id="232991"/>
    <lineage>
        <taxon>Bacteria</taxon>
        <taxon>Bacillati</taxon>
        <taxon>Cyanobacteriota</taxon>
        <taxon>Cyanophyceae</taxon>
        <taxon>Nostocales</taxon>
        <taxon>Calotrichaceae</taxon>
        <taxon>Dulcicalothrix</taxon>
    </lineage>
</organism>
<evidence type="ECO:0000313" key="1">
    <source>
        <dbReference type="EMBL" id="RUT05043.1"/>
    </source>
</evidence>
<dbReference type="RefSeq" id="WP_127082303.1">
    <property type="nucleotide sequence ID" value="NZ_RSCL01000009.1"/>
</dbReference>
<comment type="caution">
    <text evidence="1">The sequence shown here is derived from an EMBL/GenBank/DDBJ whole genome shotgun (WGS) entry which is preliminary data.</text>
</comment>
<reference evidence="1" key="2">
    <citation type="journal article" date="2019" name="Genome Biol. Evol.">
        <title>Day and night: Metabolic profiles and evolutionary relationships of six axenic non-marine cyanobacteria.</title>
        <authorList>
            <person name="Will S.E."/>
            <person name="Henke P."/>
            <person name="Boedeker C."/>
            <person name="Huang S."/>
            <person name="Brinkmann H."/>
            <person name="Rohde M."/>
            <person name="Jarek M."/>
            <person name="Friedl T."/>
            <person name="Seufert S."/>
            <person name="Schumacher M."/>
            <person name="Overmann J."/>
            <person name="Neumann-Schaal M."/>
            <person name="Petersen J."/>
        </authorList>
    </citation>
    <scope>NUCLEOTIDE SEQUENCE [LARGE SCALE GENOMIC DNA]</scope>
    <source>
        <strain evidence="1">PCC 7102</strain>
    </source>
</reference>
<proteinExistence type="predicted"/>
<accession>A0A3S1AMW8</accession>
<dbReference type="EMBL" id="RSCL01000009">
    <property type="protein sequence ID" value="RUT05043.1"/>
    <property type="molecule type" value="Genomic_DNA"/>
</dbReference>
<sequence length="63" mass="7388">MIFYLYTFIYNSTKKVYCYDADLSNATNSTLEKFKTAKNWQKAKYDSESRKWLGLPDENVSAS</sequence>